<organism evidence="1">
    <name type="scientific">Rhizophora mucronata</name>
    <name type="common">Asiatic mangrove</name>
    <dbReference type="NCBI Taxonomy" id="61149"/>
    <lineage>
        <taxon>Eukaryota</taxon>
        <taxon>Viridiplantae</taxon>
        <taxon>Streptophyta</taxon>
        <taxon>Embryophyta</taxon>
        <taxon>Tracheophyta</taxon>
        <taxon>Spermatophyta</taxon>
        <taxon>Magnoliopsida</taxon>
        <taxon>eudicotyledons</taxon>
        <taxon>Gunneridae</taxon>
        <taxon>Pentapetalae</taxon>
        <taxon>rosids</taxon>
        <taxon>fabids</taxon>
        <taxon>Malpighiales</taxon>
        <taxon>Rhizophoraceae</taxon>
        <taxon>Rhizophora</taxon>
    </lineage>
</organism>
<reference evidence="1" key="1">
    <citation type="submission" date="2018-02" db="EMBL/GenBank/DDBJ databases">
        <title>Rhizophora mucronata_Transcriptome.</title>
        <authorList>
            <person name="Meera S.P."/>
            <person name="Sreeshan A."/>
            <person name="Augustine A."/>
        </authorList>
    </citation>
    <scope>NUCLEOTIDE SEQUENCE</scope>
    <source>
        <tissue evidence="1">Leaf</tissue>
    </source>
</reference>
<accession>A0A2P2N9I1</accession>
<evidence type="ECO:0000313" key="1">
    <source>
        <dbReference type="EMBL" id="MBX39131.1"/>
    </source>
</evidence>
<protein>
    <submittedName>
        <fullName evidence="1">Uncharacterized protein</fullName>
    </submittedName>
</protein>
<dbReference type="EMBL" id="GGEC01058647">
    <property type="protein sequence ID" value="MBX39131.1"/>
    <property type="molecule type" value="Transcribed_RNA"/>
</dbReference>
<sequence>MQNHKSDKVAIPQLQETVEQLQNEQNTESSIQELNI</sequence>
<name>A0A2P2N9I1_RHIMU</name>
<proteinExistence type="predicted"/>
<dbReference type="AlphaFoldDB" id="A0A2P2N9I1"/>